<organism evidence="4 5">
    <name type="scientific">Natronorubrum texcoconense</name>
    <dbReference type="NCBI Taxonomy" id="1095776"/>
    <lineage>
        <taxon>Archaea</taxon>
        <taxon>Methanobacteriati</taxon>
        <taxon>Methanobacteriota</taxon>
        <taxon>Stenosarchaea group</taxon>
        <taxon>Halobacteria</taxon>
        <taxon>Halobacteriales</taxon>
        <taxon>Natrialbaceae</taxon>
        <taxon>Natronorubrum</taxon>
    </lineage>
</organism>
<accession>A0A1G9G178</accession>
<reference evidence="5" key="1">
    <citation type="submission" date="2016-10" db="EMBL/GenBank/DDBJ databases">
        <authorList>
            <person name="Varghese N."/>
            <person name="Submissions S."/>
        </authorList>
    </citation>
    <scope>NUCLEOTIDE SEQUENCE [LARGE SCALE GENOMIC DNA]</scope>
    <source>
        <strain evidence="5">B4,CECT 8067,JCM 17497</strain>
    </source>
</reference>
<dbReference type="AlphaFoldDB" id="A0A1G9G178"/>
<dbReference type="OrthoDB" id="125295at2157"/>
<dbReference type="SUPFAM" id="SSF55729">
    <property type="entry name" value="Acyl-CoA N-acyltransferases (Nat)"/>
    <property type="match status" value="1"/>
</dbReference>
<dbReference type="RefSeq" id="WP_090311757.1">
    <property type="nucleotide sequence ID" value="NZ_FNFE01000008.1"/>
</dbReference>
<gene>
    <name evidence="4" type="ORF">SAMN04515672_4377</name>
</gene>
<keyword evidence="4" id="KW-0689">Ribosomal protein</keyword>
<evidence type="ECO:0000259" key="3">
    <source>
        <dbReference type="PROSITE" id="PS51186"/>
    </source>
</evidence>
<dbReference type="Pfam" id="PF00583">
    <property type="entry name" value="Acetyltransf_1"/>
    <property type="match status" value="1"/>
</dbReference>
<dbReference type="STRING" id="1095776.SAMN04515672_4377"/>
<protein>
    <submittedName>
        <fullName evidence="4">Ribosomal protein S18 acetylase RimI</fullName>
    </submittedName>
</protein>
<dbReference type="InterPro" id="IPR050832">
    <property type="entry name" value="Bact_Acetyltransf"/>
</dbReference>
<dbReference type="CDD" id="cd04301">
    <property type="entry name" value="NAT_SF"/>
    <property type="match status" value="1"/>
</dbReference>
<dbReference type="InterPro" id="IPR016181">
    <property type="entry name" value="Acyl_CoA_acyltransferase"/>
</dbReference>
<dbReference type="PANTHER" id="PTHR43877">
    <property type="entry name" value="AMINOALKYLPHOSPHONATE N-ACETYLTRANSFERASE-RELATED-RELATED"/>
    <property type="match status" value="1"/>
</dbReference>
<dbReference type="PANTHER" id="PTHR43877:SF5">
    <property type="entry name" value="BLL8307 PROTEIN"/>
    <property type="match status" value="1"/>
</dbReference>
<evidence type="ECO:0000313" key="4">
    <source>
        <dbReference type="EMBL" id="SDK94389.1"/>
    </source>
</evidence>
<dbReference type="GO" id="GO:0016747">
    <property type="term" value="F:acyltransferase activity, transferring groups other than amino-acyl groups"/>
    <property type="evidence" value="ECO:0007669"/>
    <property type="project" value="InterPro"/>
</dbReference>
<keyword evidence="4" id="KW-0687">Ribonucleoprotein</keyword>
<evidence type="ECO:0000256" key="1">
    <source>
        <dbReference type="ARBA" id="ARBA00022679"/>
    </source>
</evidence>
<name>A0A1G9G178_9EURY</name>
<dbReference type="GO" id="GO:0005840">
    <property type="term" value="C:ribosome"/>
    <property type="evidence" value="ECO:0007669"/>
    <property type="project" value="UniProtKB-KW"/>
</dbReference>
<dbReference type="Proteomes" id="UP000198882">
    <property type="component" value="Unassembled WGS sequence"/>
</dbReference>
<evidence type="ECO:0000256" key="2">
    <source>
        <dbReference type="ARBA" id="ARBA00023315"/>
    </source>
</evidence>
<sequence>MGEQLAIRRYEPRDKNDVWRVHERAFRATLPQFFPAMNRDLRNVPDAYLADGDFLVGEVEDEIAAIGGFVPVNERTVELKSLRICPDHWRRGYGRALIAALEDRMREQVYERVVLYTSEDLAASQSLYRNEGYRETSRKWHAEIDMEMVHFEKLLCNG</sequence>
<dbReference type="InterPro" id="IPR000182">
    <property type="entry name" value="GNAT_dom"/>
</dbReference>
<evidence type="ECO:0000313" key="5">
    <source>
        <dbReference type="Proteomes" id="UP000198882"/>
    </source>
</evidence>
<keyword evidence="5" id="KW-1185">Reference proteome</keyword>
<keyword evidence="1" id="KW-0808">Transferase</keyword>
<dbReference type="PROSITE" id="PS51186">
    <property type="entry name" value="GNAT"/>
    <property type="match status" value="1"/>
</dbReference>
<feature type="domain" description="N-acetyltransferase" evidence="3">
    <location>
        <begin position="5"/>
        <end position="153"/>
    </location>
</feature>
<dbReference type="EMBL" id="FNFE01000008">
    <property type="protein sequence ID" value="SDK94389.1"/>
    <property type="molecule type" value="Genomic_DNA"/>
</dbReference>
<proteinExistence type="predicted"/>
<keyword evidence="2" id="KW-0012">Acyltransferase</keyword>
<dbReference type="Gene3D" id="3.40.630.30">
    <property type="match status" value="1"/>
</dbReference>